<dbReference type="InterPro" id="IPR028082">
    <property type="entry name" value="Peripla_BP_I"/>
</dbReference>
<evidence type="ECO:0000313" key="5">
    <source>
        <dbReference type="Proteomes" id="UP001056291"/>
    </source>
</evidence>
<dbReference type="EMBL" id="CP098747">
    <property type="protein sequence ID" value="USG62542.1"/>
    <property type="molecule type" value="Genomic_DNA"/>
</dbReference>
<reference evidence="4" key="1">
    <citation type="submission" date="2022-06" db="EMBL/GenBank/DDBJ databases">
        <title>Sneathiella actinostolidae sp. nov., isolated from a sea anemonein the Western Pacific Ocean.</title>
        <authorList>
            <person name="Wei M.J."/>
        </authorList>
    </citation>
    <scope>NUCLEOTIDE SEQUENCE</scope>
    <source>
        <strain evidence="4">PHK-P5</strain>
    </source>
</reference>
<sequence>MATMELSRRFYAGIPAFGANTFASEKWHVSLKEDRFRIGLLVPMCGAAGLWGPSCIASAQVAIAELNLENGILGKQVELVLVDAAFEADGDLYHTIHEMIEFGEIDAIVGMHISAVRQQLAKVVRGRVPYIYTPLYEGGEESPGVYAIGETPDDQLVPAIRSIASLHKIKNWALIGNDYVWPRASNYFAKKCIQSQGGKVTYEHYVPFGVDRTERLIDDLNASGAEAVLLSFVGQDAVDFNRAFGSLALDRQIIRLSCAIEENGLLAIGEENSKRLYSSSSYFSTLNTPSNNSFKEKYYGQHGERAPALNSLGQSSYEGVQFLAELMKKQTHSQYALSKNTSSAITYRSARDATYLNNKSKNLPIYLARADGFKFSILEEL</sequence>
<keyword evidence="5" id="KW-1185">Reference proteome</keyword>
<dbReference type="SUPFAM" id="SSF53822">
    <property type="entry name" value="Periplasmic binding protein-like I"/>
    <property type="match status" value="1"/>
</dbReference>
<dbReference type="Pfam" id="PF13458">
    <property type="entry name" value="Peripla_BP_6"/>
    <property type="match status" value="1"/>
</dbReference>
<dbReference type="Gene3D" id="3.40.50.2300">
    <property type="match status" value="2"/>
</dbReference>
<name>A0ABY4W6A0_9PROT</name>
<evidence type="ECO:0000313" key="4">
    <source>
        <dbReference type="EMBL" id="USG62542.1"/>
    </source>
</evidence>
<dbReference type="RefSeq" id="WP_251936394.1">
    <property type="nucleotide sequence ID" value="NZ_CP098747.1"/>
</dbReference>
<proteinExistence type="inferred from homology"/>
<dbReference type="PANTHER" id="PTHR47628">
    <property type="match status" value="1"/>
</dbReference>
<evidence type="ECO:0000256" key="2">
    <source>
        <dbReference type="ARBA" id="ARBA00022729"/>
    </source>
</evidence>
<comment type="similarity">
    <text evidence="1">Belongs to the leucine-binding protein family.</text>
</comment>
<dbReference type="PANTHER" id="PTHR47628:SF1">
    <property type="entry name" value="ALIPHATIC AMIDASE EXPRESSION-REGULATING PROTEIN"/>
    <property type="match status" value="1"/>
</dbReference>
<keyword evidence="2" id="KW-0732">Signal</keyword>
<dbReference type="CDD" id="cd06358">
    <property type="entry name" value="PBP1_NHase"/>
    <property type="match status" value="1"/>
</dbReference>
<evidence type="ECO:0000256" key="1">
    <source>
        <dbReference type="ARBA" id="ARBA00010062"/>
    </source>
</evidence>
<organism evidence="4 5">
    <name type="scientific">Sneathiella marina</name>
    <dbReference type="NCBI Taxonomy" id="2950108"/>
    <lineage>
        <taxon>Bacteria</taxon>
        <taxon>Pseudomonadati</taxon>
        <taxon>Pseudomonadota</taxon>
        <taxon>Alphaproteobacteria</taxon>
        <taxon>Sneathiellales</taxon>
        <taxon>Sneathiellaceae</taxon>
        <taxon>Sneathiella</taxon>
    </lineage>
</organism>
<evidence type="ECO:0000259" key="3">
    <source>
        <dbReference type="Pfam" id="PF13458"/>
    </source>
</evidence>
<dbReference type="Proteomes" id="UP001056291">
    <property type="component" value="Chromosome"/>
</dbReference>
<protein>
    <submittedName>
        <fullName evidence="4">Substrate-binding domain-containing protein</fullName>
    </submittedName>
</protein>
<accession>A0ABY4W6A0</accession>
<gene>
    <name evidence="4" type="ORF">NBZ79_06085</name>
</gene>
<dbReference type="InterPro" id="IPR028081">
    <property type="entry name" value="Leu-bd"/>
</dbReference>
<feature type="domain" description="Leucine-binding protein" evidence="3">
    <location>
        <begin position="37"/>
        <end position="369"/>
    </location>
</feature>